<keyword evidence="3" id="KW-1185">Reference proteome</keyword>
<dbReference type="EMBL" id="BGPR01005026">
    <property type="protein sequence ID" value="GBN06074.1"/>
    <property type="molecule type" value="Genomic_DNA"/>
</dbReference>
<name>A0A4Y2KU88_ARAVE</name>
<feature type="region of interest" description="Disordered" evidence="1">
    <location>
        <begin position="1"/>
        <end position="21"/>
    </location>
</feature>
<evidence type="ECO:0000313" key="2">
    <source>
        <dbReference type="EMBL" id="GBN06074.1"/>
    </source>
</evidence>
<comment type="caution">
    <text evidence="2">The sequence shown here is derived from an EMBL/GenBank/DDBJ whole genome shotgun (WGS) entry which is preliminary data.</text>
</comment>
<sequence>MTRTTPQLVPPLKTSTPHQREGVWPLRDELACTGPIHGGSSVDSGFEPKFDEGRGGLVVRSQPRVAGSKPDSTENPPCMGPVAR</sequence>
<feature type="region of interest" description="Disordered" evidence="1">
    <location>
        <begin position="61"/>
        <end position="84"/>
    </location>
</feature>
<dbReference type="AlphaFoldDB" id="A0A4Y2KU88"/>
<gene>
    <name evidence="2" type="ORF">AVEN_185289_1</name>
</gene>
<accession>A0A4Y2KU88</accession>
<evidence type="ECO:0000256" key="1">
    <source>
        <dbReference type="SAM" id="MobiDB-lite"/>
    </source>
</evidence>
<proteinExistence type="predicted"/>
<feature type="compositionally biased region" description="Polar residues" evidence="1">
    <location>
        <begin position="1"/>
        <end position="17"/>
    </location>
</feature>
<reference evidence="2 3" key="1">
    <citation type="journal article" date="2019" name="Sci. Rep.">
        <title>Orb-weaving spider Araneus ventricosus genome elucidates the spidroin gene catalogue.</title>
        <authorList>
            <person name="Kono N."/>
            <person name="Nakamura H."/>
            <person name="Ohtoshi R."/>
            <person name="Moran D.A.P."/>
            <person name="Shinohara A."/>
            <person name="Yoshida Y."/>
            <person name="Fujiwara M."/>
            <person name="Mori M."/>
            <person name="Tomita M."/>
            <person name="Arakawa K."/>
        </authorList>
    </citation>
    <scope>NUCLEOTIDE SEQUENCE [LARGE SCALE GENOMIC DNA]</scope>
</reference>
<organism evidence="2 3">
    <name type="scientific">Araneus ventricosus</name>
    <name type="common">Orbweaver spider</name>
    <name type="synonym">Epeira ventricosa</name>
    <dbReference type="NCBI Taxonomy" id="182803"/>
    <lineage>
        <taxon>Eukaryota</taxon>
        <taxon>Metazoa</taxon>
        <taxon>Ecdysozoa</taxon>
        <taxon>Arthropoda</taxon>
        <taxon>Chelicerata</taxon>
        <taxon>Arachnida</taxon>
        <taxon>Araneae</taxon>
        <taxon>Araneomorphae</taxon>
        <taxon>Entelegynae</taxon>
        <taxon>Araneoidea</taxon>
        <taxon>Araneidae</taxon>
        <taxon>Araneus</taxon>
    </lineage>
</organism>
<dbReference type="Proteomes" id="UP000499080">
    <property type="component" value="Unassembled WGS sequence"/>
</dbReference>
<protein>
    <submittedName>
        <fullName evidence="2">Uncharacterized protein</fullName>
    </submittedName>
</protein>
<evidence type="ECO:0000313" key="3">
    <source>
        <dbReference type="Proteomes" id="UP000499080"/>
    </source>
</evidence>